<protein>
    <submittedName>
        <fullName evidence="2">Uncharacterized protein</fullName>
    </submittedName>
</protein>
<proteinExistence type="predicted"/>
<comment type="caution">
    <text evidence="2">The sequence shown here is derived from an EMBL/GenBank/DDBJ whole genome shotgun (WGS) entry which is preliminary data.</text>
</comment>
<reference evidence="2" key="1">
    <citation type="journal article" date="2020" name="BMC Genomics">
        <title>Correction to: Identification and distribution of gene clusters required for synthesis of sphingolipid metabolism inhibitors in diverse species of the filamentous fungus Fusarium.</title>
        <authorList>
            <person name="Kim H.S."/>
            <person name="Lohmar J.M."/>
            <person name="Busman M."/>
            <person name="Brown D.W."/>
            <person name="Naumann T.A."/>
            <person name="Divon H.H."/>
            <person name="Lysoe E."/>
            <person name="Uhlig S."/>
            <person name="Proctor R.H."/>
        </authorList>
    </citation>
    <scope>NUCLEOTIDE SEQUENCE</scope>
    <source>
        <strain evidence="2">NRRL 20472</strain>
    </source>
</reference>
<dbReference type="EMBL" id="JABEXW010000719">
    <property type="protein sequence ID" value="KAF4957646.1"/>
    <property type="molecule type" value="Genomic_DNA"/>
</dbReference>
<organism evidence="2 3">
    <name type="scientific">Fusarium sarcochroum</name>
    <dbReference type="NCBI Taxonomy" id="1208366"/>
    <lineage>
        <taxon>Eukaryota</taxon>
        <taxon>Fungi</taxon>
        <taxon>Dikarya</taxon>
        <taxon>Ascomycota</taxon>
        <taxon>Pezizomycotina</taxon>
        <taxon>Sordariomycetes</taxon>
        <taxon>Hypocreomycetidae</taxon>
        <taxon>Hypocreales</taxon>
        <taxon>Nectriaceae</taxon>
        <taxon>Fusarium</taxon>
        <taxon>Fusarium lateritium species complex</taxon>
    </lineage>
</organism>
<evidence type="ECO:0000313" key="3">
    <source>
        <dbReference type="Proteomes" id="UP000622797"/>
    </source>
</evidence>
<accession>A0A8H4X1N5</accession>
<keyword evidence="3" id="KW-1185">Reference proteome</keyword>
<feature type="compositionally biased region" description="Low complexity" evidence="1">
    <location>
        <begin position="49"/>
        <end position="65"/>
    </location>
</feature>
<feature type="compositionally biased region" description="Polar residues" evidence="1">
    <location>
        <begin position="29"/>
        <end position="48"/>
    </location>
</feature>
<evidence type="ECO:0000256" key="1">
    <source>
        <dbReference type="SAM" id="MobiDB-lite"/>
    </source>
</evidence>
<evidence type="ECO:0000313" key="2">
    <source>
        <dbReference type="EMBL" id="KAF4957646.1"/>
    </source>
</evidence>
<sequence>MDGQRLKRKPKEAQSARDQSERPQECAPRSTQTRSYSETLSDVQKQTFSSGSRTGSSVTSRTRSTSPRKKPEELQKLEKHVEWIPAEFGGLKDLVDLRGSAVTLELFQDIRTIAKSRGYLPQELRDVREDELEADDVEFASENRHVIGTDAQAKDIKTIFNSNDQNTNHRMALHDELISIRQTVTTTRDFSNLGRQALANNLCSRDGIV</sequence>
<feature type="compositionally biased region" description="Basic residues" evidence="1">
    <location>
        <begin position="1"/>
        <end position="10"/>
    </location>
</feature>
<name>A0A8H4X1N5_9HYPO</name>
<dbReference type="OrthoDB" id="4161186at2759"/>
<gene>
    <name evidence="2" type="ORF">FSARC_11233</name>
</gene>
<dbReference type="Proteomes" id="UP000622797">
    <property type="component" value="Unassembled WGS sequence"/>
</dbReference>
<reference evidence="2" key="2">
    <citation type="submission" date="2020-05" db="EMBL/GenBank/DDBJ databases">
        <authorList>
            <person name="Kim H.-S."/>
            <person name="Proctor R.H."/>
            <person name="Brown D.W."/>
        </authorList>
    </citation>
    <scope>NUCLEOTIDE SEQUENCE</scope>
    <source>
        <strain evidence="2">NRRL 20472</strain>
    </source>
</reference>
<feature type="region of interest" description="Disordered" evidence="1">
    <location>
        <begin position="1"/>
        <end position="74"/>
    </location>
</feature>
<feature type="compositionally biased region" description="Basic and acidic residues" evidence="1">
    <location>
        <begin position="11"/>
        <end position="24"/>
    </location>
</feature>
<dbReference type="AlphaFoldDB" id="A0A8H4X1N5"/>